<dbReference type="AlphaFoldDB" id="A6ISP7"/>
<feature type="transmembrane region" description="Helical" evidence="1">
    <location>
        <begin position="12"/>
        <end position="33"/>
    </location>
</feature>
<sequence>MLFLSPPPFFFSFPLLPTSFPVFSLFFLLVLPFSHPPLPALFSPSPVILGSPTQERGQV</sequence>
<proteinExistence type="predicted"/>
<evidence type="ECO:0000256" key="1">
    <source>
        <dbReference type="SAM" id="Phobius"/>
    </source>
</evidence>
<dbReference type="Proteomes" id="UP000234681">
    <property type="component" value="Chromosome 5"/>
</dbReference>
<dbReference type="EMBL" id="CH473968">
    <property type="protein sequence ID" value="EDL80598.1"/>
    <property type="molecule type" value="Genomic_DNA"/>
</dbReference>
<keyword evidence="1" id="KW-1133">Transmembrane helix</keyword>
<keyword evidence="1" id="KW-0472">Membrane</keyword>
<evidence type="ECO:0000313" key="3">
    <source>
        <dbReference type="Proteomes" id="UP000234681"/>
    </source>
</evidence>
<accession>A6ISP7</accession>
<protein>
    <submittedName>
        <fullName evidence="2">RCG31302</fullName>
    </submittedName>
</protein>
<organism evidence="2 3">
    <name type="scientific">Rattus norvegicus</name>
    <name type="common">Rat</name>
    <dbReference type="NCBI Taxonomy" id="10116"/>
    <lineage>
        <taxon>Eukaryota</taxon>
        <taxon>Metazoa</taxon>
        <taxon>Chordata</taxon>
        <taxon>Craniata</taxon>
        <taxon>Vertebrata</taxon>
        <taxon>Euteleostomi</taxon>
        <taxon>Mammalia</taxon>
        <taxon>Eutheria</taxon>
        <taxon>Euarchontoglires</taxon>
        <taxon>Glires</taxon>
        <taxon>Rodentia</taxon>
        <taxon>Myomorpha</taxon>
        <taxon>Muroidea</taxon>
        <taxon>Muridae</taxon>
        <taxon>Murinae</taxon>
        <taxon>Rattus</taxon>
    </lineage>
</organism>
<keyword evidence="1" id="KW-0812">Transmembrane</keyword>
<name>A6ISP7_RAT</name>
<evidence type="ECO:0000313" key="2">
    <source>
        <dbReference type="EMBL" id="EDL80598.1"/>
    </source>
</evidence>
<reference evidence="3" key="1">
    <citation type="submission" date="2005-09" db="EMBL/GenBank/DDBJ databases">
        <authorList>
            <person name="Mural R.J."/>
            <person name="Li P.W."/>
            <person name="Adams M.D."/>
            <person name="Amanatides P.G."/>
            <person name="Baden-Tillson H."/>
            <person name="Barnstead M."/>
            <person name="Chin S.H."/>
            <person name="Dew I."/>
            <person name="Evans C.A."/>
            <person name="Ferriera S."/>
            <person name="Flanigan M."/>
            <person name="Fosler C."/>
            <person name="Glodek A."/>
            <person name="Gu Z."/>
            <person name="Holt R.A."/>
            <person name="Jennings D."/>
            <person name="Kraft C.L."/>
            <person name="Lu F."/>
            <person name="Nguyen T."/>
            <person name="Nusskern D.R."/>
            <person name="Pfannkoch C.M."/>
            <person name="Sitter C."/>
            <person name="Sutton G.G."/>
            <person name="Venter J.C."/>
            <person name="Wang Z."/>
            <person name="Woodage T."/>
            <person name="Zheng X.H."/>
            <person name="Zhong F."/>
        </authorList>
    </citation>
    <scope>NUCLEOTIDE SEQUENCE [LARGE SCALE GENOMIC DNA]</scope>
    <source>
        <strain>BN</strain>
        <strain evidence="3">Sprague-Dawley</strain>
    </source>
</reference>
<gene>
    <name evidence="2" type="ORF">rCG_31302</name>
</gene>